<reference evidence="10 11" key="1">
    <citation type="submission" date="2020-04" db="EMBL/GenBank/DDBJ databases">
        <authorList>
            <person name="Wallbank WR R."/>
            <person name="Pardo Diaz C."/>
            <person name="Kozak K."/>
            <person name="Martin S."/>
            <person name="Jiggins C."/>
            <person name="Moest M."/>
            <person name="Warren A I."/>
            <person name="Byers J.R.P. K."/>
            <person name="Montejo-Kovacevich G."/>
            <person name="Yen C E."/>
        </authorList>
    </citation>
    <scope>NUCLEOTIDE SEQUENCE [LARGE SCALE GENOMIC DNA]</scope>
</reference>
<feature type="transmembrane region" description="Helical" evidence="8">
    <location>
        <begin position="395"/>
        <end position="418"/>
    </location>
</feature>
<keyword evidence="6 8" id="KW-1133">Transmembrane helix</keyword>
<gene>
    <name evidence="10" type="ORF">APLA_LOCUS1636</name>
</gene>
<dbReference type="EMBL" id="CADEBD010000171">
    <property type="protein sequence ID" value="CAB3223943.1"/>
    <property type="molecule type" value="Genomic_DNA"/>
</dbReference>
<evidence type="ECO:0000256" key="3">
    <source>
        <dbReference type="ARBA" id="ARBA00022475"/>
    </source>
</evidence>
<keyword evidence="7 8" id="KW-0472">Membrane</keyword>
<dbReference type="InterPro" id="IPR050549">
    <property type="entry name" value="MFS_Trehalose_Transporter"/>
</dbReference>
<organism evidence="10 11">
    <name type="scientific">Arctia plantaginis</name>
    <name type="common">Wood tiger moth</name>
    <name type="synonym">Phalaena plantaginis</name>
    <dbReference type="NCBI Taxonomy" id="874455"/>
    <lineage>
        <taxon>Eukaryota</taxon>
        <taxon>Metazoa</taxon>
        <taxon>Ecdysozoa</taxon>
        <taxon>Arthropoda</taxon>
        <taxon>Hexapoda</taxon>
        <taxon>Insecta</taxon>
        <taxon>Pterygota</taxon>
        <taxon>Neoptera</taxon>
        <taxon>Endopterygota</taxon>
        <taxon>Lepidoptera</taxon>
        <taxon>Glossata</taxon>
        <taxon>Ditrysia</taxon>
        <taxon>Noctuoidea</taxon>
        <taxon>Erebidae</taxon>
        <taxon>Arctiinae</taxon>
        <taxon>Arctia</taxon>
    </lineage>
</organism>
<evidence type="ECO:0000256" key="4">
    <source>
        <dbReference type="ARBA" id="ARBA00022597"/>
    </source>
</evidence>
<dbReference type="InterPro" id="IPR020846">
    <property type="entry name" value="MFS_dom"/>
</dbReference>
<comment type="caution">
    <text evidence="10">The sequence shown here is derived from an EMBL/GenBank/DDBJ whole genome shotgun (WGS) entry which is preliminary data.</text>
</comment>
<keyword evidence="5 8" id="KW-0812">Transmembrane</keyword>
<dbReference type="PROSITE" id="PS50850">
    <property type="entry name" value="MFS"/>
    <property type="match status" value="1"/>
</dbReference>
<dbReference type="Proteomes" id="UP000494256">
    <property type="component" value="Unassembled WGS sequence"/>
</dbReference>
<feature type="transmembrane region" description="Helical" evidence="8">
    <location>
        <begin position="298"/>
        <end position="318"/>
    </location>
</feature>
<keyword evidence="3" id="KW-1003">Cell membrane</keyword>
<feature type="transmembrane region" description="Helical" evidence="8">
    <location>
        <begin position="176"/>
        <end position="194"/>
    </location>
</feature>
<evidence type="ECO:0000256" key="5">
    <source>
        <dbReference type="ARBA" id="ARBA00022692"/>
    </source>
</evidence>
<sequence length="501" mass="55321">MTSNETVATTVVHGNRRNLYLITLSVSIAFMALGVSSAWPTPVLPKFKNNETNVVINEDQVGTMLSLYPVGFAVGSLATRYIADIFGRRATILCSAIPIVIGSVIVAFTLQGWLLYITALTWNCGTGMMSTVIGYYVSEIADKDVRASLQVITSFTFKFGNLITMILGPFLSYEDLNYIMVALPIIYFVVCWWIPETPYFFLKAGNVEGAKKSLRILRRYKDEKVLDDELRSLQADVQNEMIHSSSIKELLSGPQYRKAIIIALGLKMAQIMTGGVLIRQYLGWIVGETKLDMKMSLVLIIYGCVTFVVAMMSSVLVDRVGRRSLLIYSFYGTGVALGLIGLYFFLQDVMNTGSAILTTFGFVPLVCIILSNIISTLGFNSLIHIVPAEIFPLNVKAVAMTSLNIFGALMAFIVGQGYPKVKAACGLTTIFFIFAAFSIVGGVFSYYFVIETKGKKLRDIQIELQGNMYNAVEMVENVETVVIDEDNKNGTEQKELKSSNT</sequence>
<evidence type="ECO:0000256" key="1">
    <source>
        <dbReference type="ARBA" id="ARBA00004651"/>
    </source>
</evidence>
<dbReference type="PROSITE" id="PS00216">
    <property type="entry name" value="SUGAR_TRANSPORT_1"/>
    <property type="match status" value="1"/>
</dbReference>
<keyword evidence="4" id="KW-0762">Sugar transport</keyword>
<dbReference type="InterPro" id="IPR005829">
    <property type="entry name" value="Sugar_transporter_CS"/>
</dbReference>
<evidence type="ECO:0000256" key="6">
    <source>
        <dbReference type="ARBA" id="ARBA00022989"/>
    </source>
</evidence>
<accession>A0A8S0YWF1</accession>
<dbReference type="Pfam" id="PF00083">
    <property type="entry name" value="Sugar_tr"/>
    <property type="match status" value="1"/>
</dbReference>
<feature type="domain" description="Major facilitator superfamily (MFS) profile" evidence="9">
    <location>
        <begin position="18"/>
        <end position="453"/>
    </location>
</feature>
<comment type="subcellular location">
    <subcellularLocation>
        <location evidence="1">Cell membrane</location>
        <topology evidence="1">Multi-pass membrane protein</topology>
    </subcellularLocation>
</comment>
<dbReference type="InterPro" id="IPR005828">
    <property type="entry name" value="MFS_sugar_transport-like"/>
</dbReference>
<dbReference type="OrthoDB" id="419167at2759"/>
<dbReference type="PANTHER" id="PTHR48021">
    <property type="match status" value="1"/>
</dbReference>
<dbReference type="SUPFAM" id="SSF103473">
    <property type="entry name" value="MFS general substrate transporter"/>
    <property type="match status" value="1"/>
</dbReference>
<evidence type="ECO:0000313" key="10">
    <source>
        <dbReference type="EMBL" id="CAB3223943.1"/>
    </source>
</evidence>
<dbReference type="GO" id="GO:0022857">
    <property type="term" value="F:transmembrane transporter activity"/>
    <property type="evidence" value="ECO:0007669"/>
    <property type="project" value="InterPro"/>
</dbReference>
<feature type="transmembrane region" description="Helical" evidence="8">
    <location>
        <begin position="90"/>
        <end position="108"/>
    </location>
</feature>
<name>A0A8S0YWF1_ARCPL</name>
<dbReference type="PANTHER" id="PTHR48021:SF1">
    <property type="entry name" value="GH07001P-RELATED"/>
    <property type="match status" value="1"/>
</dbReference>
<feature type="transmembrane region" description="Helical" evidence="8">
    <location>
        <begin position="61"/>
        <end position="83"/>
    </location>
</feature>
<dbReference type="Gene3D" id="1.20.1250.20">
    <property type="entry name" value="MFS general substrate transporter like domains"/>
    <property type="match status" value="1"/>
</dbReference>
<evidence type="ECO:0000259" key="9">
    <source>
        <dbReference type="PROSITE" id="PS50850"/>
    </source>
</evidence>
<feature type="transmembrane region" description="Helical" evidence="8">
    <location>
        <begin position="114"/>
        <end position="137"/>
    </location>
</feature>
<proteinExistence type="predicted"/>
<dbReference type="GO" id="GO:0005886">
    <property type="term" value="C:plasma membrane"/>
    <property type="evidence" value="ECO:0007669"/>
    <property type="project" value="UniProtKB-SubCell"/>
</dbReference>
<keyword evidence="2" id="KW-0813">Transport</keyword>
<evidence type="ECO:0000256" key="8">
    <source>
        <dbReference type="SAM" id="Phobius"/>
    </source>
</evidence>
<protein>
    <recommendedName>
        <fullName evidence="9">Major facilitator superfamily (MFS) profile domain-containing protein</fullName>
    </recommendedName>
</protein>
<dbReference type="AlphaFoldDB" id="A0A8S0YWF1"/>
<feature type="transmembrane region" description="Helical" evidence="8">
    <location>
        <begin position="259"/>
        <end position="278"/>
    </location>
</feature>
<feature type="transmembrane region" description="Helical" evidence="8">
    <location>
        <begin position="430"/>
        <end position="449"/>
    </location>
</feature>
<feature type="transmembrane region" description="Helical" evidence="8">
    <location>
        <begin position="19"/>
        <end position="41"/>
    </location>
</feature>
<evidence type="ECO:0000313" key="11">
    <source>
        <dbReference type="Proteomes" id="UP000494256"/>
    </source>
</evidence>
<dbReference type="FunFam" id="1.20.1250.20:FF:000218">
    <property type="entry name" value="facilitated trehalose transporter Tret1"/>
    <property type="match status" value="1"/>
</dbReference>
<feature type="transmembrane region" description="Helical" evidence="8">
    <location>
        <begin position="352"/>
        <end position="374"/>
    </location>
</feature>
<feature type="transmembrane region" description="Helical" evidence="8">
    <location>
        <begin position="325"/>
        <end position="346"/>
    </location>
</feature>
<feature type="transmembrane region" description="Helical" evidence="8">
    <location>
        <begin position="149"/>
        <end position="170"/>
    </location>
</feature>
<evidence type="ECO:0000256" key="7">
    <source>
        <dbReference type="ARBA" id="ARBA00023136"/>
    </source>
</evidence>
<evidence type="ECO:0000256" key="2">
    <source>
        <dbReference type="ARBA" id="ARBA00022448"/>
    </source>
</evidence>
<dbReference type="InterPro" id="IPR036259">
    <property type="entry name" value="MFS_trans_sf"/>
</dbReference>